<evidence type="ECO:0000313" key="1">
    <source>
        <dbReference type="EMBL" id="CAB4240766.1"/>
    </source>
</evidence>
<accession>A0A6J5TB95</accession>
<sequence length="60" mass="7076">MTKLYRRTAPEVERLTRVVIFRTTPEDYILMRKIANKKKISVSAAMSLAMKDFLDKEKDK</sequence>
<protein>
    <submittedName>
        <fullName evidence="1">Uncharacterized protein</fullName>
    </submittedName>
</protein>
<gene>
    <name evidence="1" type="ORF">UFOVP23_12</name>
</gene>
<reference evidence="1" key="1">
    <citation type="submission" date="2020-05" db="EMBL/GenBank/DDBJ databases">
        <authorList>
            <person name="Chiriac C."/>
            <person name="Salcher M."/>
            <person name="Ghai R."/>
            <person name="Kavagutti S V."/>
        </authorList>
    </citation>
    <scope>NUCLEOTIDE SEQUENCE</scope>
</reference>
<proteinExistence type="predicted"/>
<name>A0A6J5TB95_9CAUD</name>
<dbReference type="EMBL" id="LR797815">
    <property type="protein sequence ID" value="CAB4240766.1"/>
    <property type="molecule type" value="Genomic_DNA"/>
</dbReference>
<organism evidence="1">
    <name type="scientific">uncultured Caudovirales phage</name>
    <dbReference type="NCBI Taxonomy" id="2100421"/>
    <lineage>
        <taxon>Viruses</taxon>
        <taxon>Duplodnaviria</taxon>
        <taxon>Heunggongvirae</taxon>
        <taxon>Uroviricota</taxon>
        <taxon>Caudoviricetes</taxon>
        <taxon>Peduoviridae</taxon>
        <taxon>Maltschvirus</taxon>
        <taxon>Maltschvirus maltsch</taxon>
    </lineage>
</organism>